<dbReference type="Gene3D" id="3.30.40.10">
    <property type="entry name" value="Zinc/RING finger domain, C3HC4 (zinc finger)"/>
    <property type="match status" value="1"/>
</dbReference>
<feature type="region of interest" description="Disordered" evidence="5">
    <location>
        <begin position="104"/>
        <end position="177"/>
    </location>
</feature>
<feature type="compositionally biased region" description="Polar residues" evidence="5">
    <location>
        <begin position="210"/>
        <end position="236"/>
    </location>
</feature>
<dbReference type="EMBL" id="JAAABM010000007">
    <property type="protein sequence ID" value="KAF7676578.1"/>
    <property type="molecule type" value="Genomic_DNA"/>
</dbReference>
<name>A0A8H7B3C3_9PLEO</name>
<feature type="domain" description="RING-type" evidence="6">
    <location>
        <begin position="30"/>
        <end position="84"/>
    </location>
</feature>
<evidence type="ECO:0000256" key="5">
    <source>
        <dbReference type="SAM" id="MobiDB-lite"/>
    </source>
</evidence>
<dbReference type="PROSITE" id="PS00518">
    <property type="entry name" value="ZF_RING_1"/>
    <property type="match status" value="1"/>
</dbReference>
<comment type="caution">
    <text evidence="7">The sequence shown here is derived from an EMBL/GenBank/DDBJ whole genome shotgun (WGS) entry which is preliminary data.</text>
</comment>
<dbReference type="PROSITE" id="PS50089">
    <property type="entry name" value="ZF_RING_2"/>
    <property type="match status" value="1"/>
</dbReference>
<feature type="compositionally biased region" description="Polar residues" evidence="5">
    <location>
        <begin position="104"/>
        <end position="123"/>
    </location>
</feature>
<dbReference type="Pfam" id="PF13639">
    <property type="entry name" value="zf-RING_2"/>
    <property type="match status" value="1"/>
</dbReference>
<reference evidence="7" key="2">
    <citation type="submission" date="2020-08" db="EMBL/GenBank/DDBJ databases">
        <title>Draft Genome Sequence of Cumin Blight Pathogen Alternaria burnsii.</title>
        <authorList>
            <person name="Feng Z."/>
        </authorList>
    </citation>
    <scope>NUCLEOTIDE SEQUENCE</scope>
    <source>
        <strain evidence="7">CBS107.38</strain>
    </source>
</reference>
<evidence type="ECO:0000256" key="2">
    <source>
        <dbReference type="ARBA" id="ARBA00022771"/>
    </source>
</evidence>
<keyword evidence="3" id="KW-0862">Zinc</keyword>
<evidence type="ECO:0000313" key="8">
    <source>
        <dbReference type="Proteomes" id="UP000596902"/>
    </source>
</evidence>
<organism evidence="7 8">
    <name type="scientific">Alternaria burnsii</name>
    <dbReference type="NCBI Taxonomy" id="1187904"/>
    <lineage>
        <taxon>Eukaryota</taxon>
        <taxon>Fungi</taxon>
        <taxon>Dikarya</taxon>
        <taxon>Ascomycota</taxon>
        <taxon>Pezizomycotina</taxon>
        <taxon>Dothideomycetes</taxon>
        <taxon>Pleosporomycetidae</taxon>
        <taxon>Pleosporales</taxon>
        <taxon>Pleosporineae</taxon>
        <taxon>Pleosporaceae</taxon>
        <taxon>Alternaria</taxon>
        <taxon>Alternaria sect. Alternaria</taxon>
    </lineage>
</organism>
<proteinExistence type="predicted"/>
<evidence type="ECO:0000256" key="1">
    <source>
        <dbReference type="ARBA" id="ARBA00022723"/>
    </source>
</evidence>
<gene>
    <name evidence="7" type="ORF">GT037_006083</name>
</gene>
<dbReference type="GO" id="GO:0008270">
    <property type="term" value="F:zinc ion binding"/>
    <property type="evidence" value="ECO:0007669"/>
    <property type="project" value="UniProtKB-KW"/>
</dbReference>
<feature type="compositionally biased region" description="Basic and acidic residues" evidence="5">
    <location>
        <begin position="283"/>
        <end position="301"/>
    </location>
</feature>
<dbReference type="InterPro" id="IPR017907">
    <property type="entry name" value="Znf_RING_CS"/>
</dbReference>
<keyword evidence="2 4" id="KW-0863">Zinc-finger</keyword>
<dbReference type="InterPro" id="IPR013083">
    <property type="entry name" value="Znf_RING/FYVE/PHD"/>
</dbReference>
<reference evidence="7" key="1">
    <citation type="submission" date="2020-01" db="EMBL/GenBank/DDBJ databases">
        <authorList>
            <person name="Feng Z.H.Z."/>
        </authorList>
    </citation>
    <scope>NUCLEOTIDE SEQUENCE</scope>
    <source>
        <strain evidence="7">CBS107.38</strain>
    </source>
</reference>
<dbReference type="AlphaFoldDB" id="A0A8H7B3C3"/>
<evidence type="ECO:0000256" key="3">
    <source>
        <dbReference type="ARBA" id="ARBA00022833"/>
    </source>
</evidence>
<evidence type="ECO:0000256" key="4">
    <source>
        <dbReference type="PROSITE-ProRule" id="PRU00175"/>
    </source>
</evidence>
<keyword evidence="1" id="KW-0479">Metal-binding</keyword>
<dbReference type="RefSeq" id="XP_038786819.1">
    <property type="nucleotide sequence ID" value="XM_038931130.1"/>
</dbReference>
<dbReference type="InterPro" id="IPR001841">
    <property type="entry name" value="Znf_RING"/>
</dbReference>
<feature type="region of interest" description="Disordered" evidence="5">
    <location>
        <begin position="208"/>
        <end position="301"/>
    </location>
</feature>
<accession>A0A8H7B3C3</accession>
<dbReference type="SUPFAM" id="SSF57850">
    <property type="entry name" value="RING/U-box"/>
    <property type="match status" value="1"/>
</dbReference>
<dbReference type="SMART" id="SM00184">
    <property type="entry name" value="RING"/>
    <property type="match status" value="1"/>
</dbReference>
<evidence type="ECO:0000259" key="6">
    <source>
        <dbReference type="PROSITE" id="PS50089"/>
    </source>
</evidence>
<sequence length="328" mass="36851">MATRPLAFSDFMRRCFRPCSERDPSDKAHCPICTEEYDRGIHQAIRIVVQPPAQCNHEFCRHCLEKIFSRRKTQGTANLCPLCRTRWFQAEYQDVSARNQSLENQANNAPLTQDSASRQPATSNEEHLRRPVTVPPSQREARPYIRNSRPFAPVARPHAPSRSHHGQKPTTQFSGGFPFSGGVPFSGGFPFFGTFPFSEGSPFANGFPFSGTSPFGQQAAPVTSAPNTSQQPNGRPTNRRPAPGTSDQPPSKRGIMGGSGSSKKVPSPRPREAELQRRTSALDARERDLAQRELRVERDRQELQRRQREFNAMTEHARAYRRNPDANV</sequence>
<dbReference type="Proteomes" id="UP000596902">
    <property type="component" value="Unassembled WGS sequence"/>
</dbReference>
<dbReference type="GeneID" id="62204308"/>
<evidence type="ECO:0000313" key="7">
    <source>
        <dbReference type="EMBL" id="KAF7676578.1"/>
    </source>
</evidence>
<feature type="region of interest" description="Disordered" evidence="5">
    <location>
        <begin position="309"/>
        <end position="328"/>
    </location>
</feature>
<protein>
    <recommendedName>
        <fullName evidence="6">RING-type domain-containing protein</fullName>
    </recommendedName>
</protein>
<keyword evidence="8" id="KW-1185">Reference proteome</keyword>